<name>A0A397S4H3_9GLOM</name>
<reference evidence="1 2" key="1">
    <citation type="submission" date="2018-06" db="EMBL/GenBank/DDBJ databases">
        <title>Comparative genomics reveals the genomic features of Rhizophagus irregularis, R. cerebriforme, R. diaphanum and Gigaspora rosea, and their symbiotic lifestyle signature.</title>
        <authorList>
            <person name="Morin E."/>
            <person name="San Clemente H."/>
            <person name="Chen E.C.H."/>
            <person name="De La Providencia I."/>
            <person name="Hainaut M."/>
            <person name="Kuo A."/>
            <person name="Kohler A."/>
            <person name="Murat C."/>
            <person name="Tang N."/>
            <person name="Roy S."/>
            <person name="Loubradou J."/>
            <person name="Henrissat B."/>
            <person name="Grigoriev I.V."/>
            <person name="Corradi N."/>
            <person name="Roux C."/>
            <person name="Martin F.M."/>
        </authorList>
    </citation>
    <scope>NUCLEOTIDE SEQUENCE [LARGE SCALE GENOMIC DNA]</scope>
    <source>
        <strain evidence="1 2">DAOM 227022</strain>
    </source>
</reference>
<protein>
    <submittedName>
        <fullName evidence="1">Uncharacterized protein</fullName>
    </submittedName>
</protein>
<dbReference type="OrthoDB" id="2360573at2759"/>
<sequence>MAYILGSSQGSNQSETLSFINGRESEKAIRSLIKKHQMTNETNQPIIHIHAIVRACDESLLARDRYWQLAAVEVFLICEYLIANHRIEITNLINKDIRIGTFNIDKNDDLSNNLEESDNGIIVDEAEIGNGAYSGDRCNIGHKQSHMMMTICLLNENEKVLKPEHQYCICLYIGREKYRDLAKIGELFHHQLSNLKNNRICSGLWIRLGLRSKIRTLVLGFDLDFEGLTLASGFDLDFKGLQLQIRPELRRFRKLKDFLFKGSGLWIRLGLRSKIRTLVLGFDLDFEGLTLASGFDLDFKGLQLQIRPELRRFVSEDI</sequence>
<evidence type="ECO:0000313" key="1">
    <source>
        <dbReference type="EMBL" id="RIA79629.1"/>
    </source>
</evidence>
<dbReference type="AlphaFoldDB" id="A0A397S4H3"/>
<comment type="caution">
    <text evidence="1">The sequence shown here is derived from an EMBL/GenBank/DDBJ whole genome shotgun (WGS) entry which is preliminary data.</text>
</comment>
<dbReference type="EMBL" id="QKYT01001207">
    <property type="protein sequence ID" value="RIA79629.1"/>
    <property type="molecule type" value="Genomic_DNA"/>
</dbReference>
<keyword evidence="2" id="KW-1185">Reference proteome</keyword>
<organism evidence="1 2">
    <name type="scientific">Glomus cerebriforme</name>
    <dbReference type="NCBI Taxonomy" id="658196"/>
    <lineage>
        <taxon>Eukaryota</taxon>
        <taxon>Fungi</taxon>
        <taxon>Fungi incertae sedis</taxon>
        <taxon>Mucoromycota</taxon>
        <taxon>Glomeromycotina</taxon>
        <taxon>Glomeromycetes</taxon>
        <taxon>Glomerales</taxon>
        <taxon>Glomeraceae</taxon>
        <taxon>Glomus</taxon>
    </lineage>
</organism>
<proteinExistence type="predicted"/>
<gene>
    <name evidence="1" type="ORF">C1645_840248</name>
</gene>
<evidence type="ECO:0000313" key="2">
    <source>
        <dbReference type="Proteomes" id="UP000265703"/>
    </source>
</evidence>
<dbReference type="Proteomes" id="UP000265703">
    <property type="component" value="Unassembled WGS sequence"/>
</dbReference>
<accession>A0A397S4H3</accession>